<evidence type="ECO:0000313" key="10">
    <source>
        <dbReference type="EMBL" id="GIM68081.1"/>
    </source>
</evidence>
<feature type="transmembrane region" description="Helical" evidence="9">
    <location>
        <begin position="434"/>
        <end position="454"/>
    </location>
</feature>
<dbReference type="EMBL" id="BOQP01000004">
    <property type="protein sequence ID" value="GIM68081.1"/>
    <property type="molecule type" value="Genomic_DNA"/>
</dbReference>
<keyword evidence="5 9" id="KW-1133">Transmembrane helix</keyword>
<feature type="transmembrane region" description="Helical" evidence="9">
    <location>
        <begin position="380"/>
        <end position="399"/>
    </location>
</feature>
<evidence type="ECO:0000256" key="7">
    <source>
        <dbReference type="RuleBase" id="RU362091"/>
    </source>
</evidence>
<dbReference type="PROSITE" id="PS50283">
    <property type="entry name" value="NA_SOLUT_SYMP_3"/>
    <property type="match status" value="1"/>
</dbReference>
<feature type="transmembrane region" description="Helical" evidence="9">
    <location>
        <begin position="6"/>
        <end position="27"/>
    </location>
</feature>
<feature type="compositionally biased region" description="Low complexity" evidence="8">
    <location>
        <begin position="528"/>
        <end position="548"/>
    </location>
</feature>
<comment type="similarity">
    <text evidence="2 7">Belongs to the sodium:solute symporter (SSF) (TC 2.A.21) family.</text>
</comment>
<evidence type="ECO:0000256" key="6">
    <source>
        <dbReference type="ARBA" id="ARBA00023136"/>
    </source>
</evidence>
<feature type="transmembrane region" description="Helical" evidence="9">
    <location>
        <begin position="48"/>
        <end position="74"/>
    </location>
</feature>
<keyword evidence="6 9" id="KW-0472">Membrane</keyword>
<dbReference type="GO" id="GO:0022857">
    <property type="term" value="F:transmembrane transporter activity"/>
    <property type="evidence" value="ECO:0007669"/>
    <property type="project" value="InterPro"/>
</dbReference>
<dbReference type="CDD" id="cd10322">
    <property type="entry name" value="SLC5sbd"/>
    <property type="match status" value="1"/>
</dbReference>
<dbReference type="InterPro" id="IPR001734">
    <property type="entry name" value="Na/solute_symporter"/>
</dbReference>
<feature type="transmembrane region" description="Helical" evidence="9">
    <location>
        <begin position="285"/>
        <end position="308"/>
    </location>
</feature>
<organism evidence="10 11">
    <name type="scientific">Winogradskya consettensis</name>
    <dbReference type="NCBI Taxonomy" id="113560"/>
    <lineage>
        <taxon>Bacteria</taxon>
        <taxon>Bacillati</taxon>
        <taxon>Actinomycetota</taxon>
        <taxon>Actinomycetes</taxon>
        <taxon>Micromonosporales</taxon>
        <taxon>Micromonosporaceae</taxon>
        <taxon>Winogradskya</taxon>
    </lineage>
</organism>
<evidence type="ECO:0000256" key="4">
    <source>
        <dbReference type="ARBA" id="ARBA00022692"/>
    </source>
</evidence>
<dbReference type="Pfam" id="PF00474">
    <property type="entry name" value="SSF"/>
    <property type="match status" value="1"/>
</dbReference>
<feature type="region of interest" description="Disordered" evidence="8">
    <location>
        <begin position="512"/>
        <end position="548"/>
    </location>
</feature>
<feature type="transmembrane region" description="Helical" evidence="9">
    <location>
        <begin position="165"/>
        <end position="183"/>
    </location>
</feature>
<name>A0A919VLT2_9ACTN</name>
<reference evidence="10" key="1">
    <citation type="submission" date="2021-03" db="EMBL/GenBank/DDBJ databases">
        <title>Whole genome shotgun sequence of Actinoplanes consettensis NBRC 14913.</title>
        <authorList>
            <person name="Komaki H."/>
            <person name="Tamura T."/>
        </authorList>
    </citation>
    <scope>NUCLEOTIDE SEQUENCE</scope>
    <source>
        <strain evidence="10">NBRC 14913</strain>
    </source>
</reference>
<feature type="transmembrane region" description="Helical" evidence="9">
    <location>
        <begin position="328"/>
        <end position="359"/>
    </location>
</feature>
<feature type="transmembrane region" description="Helical" evidence="9">
    <location>
        <begin position="405"/>
        <end position="427"/>
    </location>
</feature>
<dbReference type="GO" id="GO:0005886">
    <property type="term" value="C:plasma membrane"/>
    <property type="evidence" value="ECO:0007669"/>
    <property type="project" value="TreeGrafter"/>
</dbReference>
<dbReference type="PANTHER" id="PTHR48086:SF8">
    <property type="entry name" value="MONOCARBOXYLIC ACID PERMEASE"/>
    <property type="match status" value="1"/>
</dbReference>
<sequence>MWRDHLTQIIVFAVLFLGVSALGFFASRWRRTGSLDHLDEWGLGGRRFGGWITWFLLGGDIYTAYTFVAVPALLFAAGAMGFYAVPYTVIVYPLVMFALVRLWSVSYRHGLVTPADFVRTRYKSPTLALLVAITGIVATMPYIALQLVGIEAALKTMGLVGASGFGRHLPIMIAFAIIAAYTYSSGLRAPALIAFVKDGLIYLVIIVAVIYLPYKLGGWGHIFDAAQAKFEASPAPNDGILLNANNQLNYITLALGSALALFLYPHTATGILAGRDRNVIKRNMAALPAYSLVLGLIALLGYAAIAAHTTPVLKDNNTIVPALFDGVFPAWFAGVAFAAIGIGALVPAAIMSIAAANLFTRNIYVEFFARDASAARQAKVSKLTSLLVKFGALLFVVLINPQFSIDLQLIGGVIILQTLPSVGIGLYTRWFHRGALIAGWAAGMGAGLWMLYLVPNPATDHAHFGGSAIALSKLGLDTPKTLYVGFLAVALNLIVSTVLTLVLRAANVRDDGDDTSPEDYVADRSTERSSLAAVASESSGVAASRAAS</sequence>
<evidence type="ECO:0000256" key="8">
    <source>
        <dbReference type="SAM" id="MobiDB-lite"/>
    </source>
</evidence>
<dbReference type="AlphaFoldDB" id="A0A919VLT2"/>
<feature type="transmembrane region" description="Helical" evidence="9">
    <location>
        <begin position="250"/>
        <end position="273"/>
    </location>
</feature>
<gene>
    <name evidence="10" type="ORF">Aco04nite_09160</name>
</gene>
<dbReference type="Gene3D" id="1.20.1730.10">
    <property type="entry name" value="Sodium/glucose cotransporter"/>
    <property type="match status" value="1"/>
</dbReference>
<feature type="transmembrane region" description="Helical" evidence="9">
    <location>
        <begin position="195"/>
        <end position="214"/>
    </location>
</feature>
<dbReference type="InterPro" id="IPR038377">
    <property type="entry name" value="Na/Glc_symporter_sf"/>
</dbReference>
<feature type="transmembrane region" description="Helical" evidence="9">
    <location>
        <begin position="482"/>
        <end position="503"/>
    </location>
</feature>
<feature type="transmembrane region" description="Helical" evidence="9">
    <location>
        <begin position="80"/>
        <end position="103"/>
    </location>
</feature>
<comment type="subcellular location">
    <subcellularLocation>
        <location evidence="1">Membrane</location>
        <topology evidence="1">Multi-pass membrane protein</topology>
    </subcellularLocation>
</comment>
<evidence type="ECO:0000256" key="3">
    <source>
        <dbReference type="ARBA" id="ARBA00022448"/>
    </source>
</evidence>
<evidence type="ECO:0000256" key="1">
    <source>
        <dbReference type="ARBA" id="ARBA00004141"/>
    </source>
</evidence>
<dbReference type="PANTHER" id="PTHR48086">
    <property type="entry name" value="SODIUM/PROLINE SYMPORTER-RELATED"/>
    <property type="match status" value="1"/>
</dbReference>
<keyword evidence="4 9" id="KW-0812">Transmembrane</keyword>
<dbReference type="NCBIfam" id="NF046076">
    <property type="entry name" value="monocarbox_MctP"/>
    <property type="match status" value="1"/>
</dbReference>
<dbReference type="RefSeq" id="WP_212995896.1">
    <property type="nucleotide sequence ID" value="NZ_BAAATW010000002.1"/>
</dbReference>
<accession>A0A919VLT2</accession>
<proteinExistence type="inferred from homology"/>
<evidence type="ECO:0000256" key="9">
    <source>
        <dbReference type="SAM" id="Phobius"/>
    </source>
</evidence>
<comment type="caution">
    <text evidence="10">The sequence shown here is derived from an EMBL/GenBank/DDBJ whole genome shotgun (WGS) entry which is preliminary data.</text>
</comment>
<keyword evidence="11" id="KW-1185">Reference proteome</keyword>
<evidence type="ECO:0000313" key="11">
    <source>
        <dbReference type="Proteomes" id="UP000680865"/>
    </source>
</evidence>
<keyword evidence="3" id="KW-0813">Transport</keyword>
<dbReference type="InterPro" id="IPR050277">
    <property type="entry name" value="Sodium:Solute_Symporter"/>
</dbReference>
<feature type="transmembrane region" description="Helical" evidence="9">
    <location>
        <begin position="124"/>
        <end position="145"/>
    </location>
</feature>
<dbReference type="Proteomes" id="UP000680865">
    <property type="component" value="Unassembled WGS sequence"/>
</dbReference>
<protein>
    <submittedName>
        <fullName evidence="10">Solute:Na+ symporter, SSS family protein</fullName>
    </submittedName>
</protein>
<evidence type="ECO:0000256" key="2">
    <source>
        <dbReference type="ARBA" id="ARBA00006434"/>
    </source>
</evidence>
<evidence type="ECO:0000256" key="5">
    <source>
        <dbReference type="ARBA" id="ARBA00022989"/>
    </source>
</evidence>